<proteinExistence type="predicted"/>
<dbReference type="Proteomes" id="UP000799778">
    <property type="component" value="Unassembled WGS sequence"/>
</dbReference>
<dbReference type="Pfam" id="PF03619">
    <property type="entry name" value="Solute_trans_a"/>
    <property type="match status" value="1"/>
</dbReference>
<dbReference type="RefSeq" id="XP_033379042.1">
    <property type="nucleotide sequence ID" value="XM_033522904.1"/>
</dbReference>
<reference evidence="6" key="1">
    <citation type="journal article" date="2020" name="Stud. Mycol.">
        <title>101 Dothideomycetes genomes: a test case for predicting lifestyles and emergence of pathogens.</title>
        <authorList>
            <person name="Haridas S."/>
            <person name="Albert R."/>
            <person name="Binder M."/>
            <person name="Bloem J."/>
            <person name="Labutti K."/>
            <person name="Salamov A."/>
            <person name="Andreopoulos B."/>
            <person name="Baker S."/>
            <person name="Barry K."/>
            <person name="Bills G."/>
            <person name="Bluhm B."/>
            <person name="Cannon C."/>
            <person name="Castanera R."/>
            <person name="Culley D."/>
            <person name="Daum C."/>
            <person name="Ezra D."/>
            <person name="Gonzalez J."/>
            <person name="Henrissat B."/>
            <person name="Kuo A."/>
            <person name="Liang C."/>
            <person name="Lipzen A."/>
            <person name="Lutzoni F."/>
            <person name="Magnuson J."/>
            <person name="Mondo S."/>
            <person name="Nolan M."/>
            <person name="Ohm R."/>
            <person name="Pangilinan J."/>
            <person name="Park H.-J."/>
            <person name="Ramirez L."/>
            <person name="Alfaro M."/>
            <person name="Sun H."/>
            <person name="Tritt A."/>
            <person name="Yoshinaga Y."/>
            <person name="Zwiers L.-H."/>
            <person name="Turgeon B."/>
            <person name="Goodwin S."/>
            <person name="Spatafora J."/>
            <person name="Crous P."/>
            <person name="Grigoriev I."/>
        </authorList>
    </citation>
    <scope>NUCLEOTIDE SEQUENCE</scope>
    <source>
        <strain evidence="6">CBS 175.79</strain>
    </source>
</reference>
<dbReference type="GeneID" id="54280301"/>
<dbReference type="SMART" id="SM01417">
    <property type="entry name" value="Solute_trans_a"/>
    <property type="match status" value="1"/>
</dbReference>
<dbReference type="GO" id="GO:0016020">
    <property type="term" value="C:membrane"/>
    <property type="evidence" value="ECO:0007669"/>
    <property type="project" value="UniProtKB-SubCell"/>
</dbReference>
<feature type="non-terminal residue" evidence="6">
    <location>
        <position position="286"/>
    </location>
</feature>
<feature type="transmembrane region" description="Helical" evidence="5">
    <location>
        <begin position="180"/>
        <end position="203"/>
    </location>
</feature>
<feature type="transmembrane region" description="Helical" evidence="5">
    <location>
        <begin position="137"/>
        <end position="160"/>
    </location>
</feature>
<comment type="subcellular location">
    <subcellularLocation>
        <location evidence="1">Membrane</location>
        <topology evidence="1">Multi-pass membrane protein</topology>
    </subcellularLocation>
</comment>
<evidence type="ECO:0000256" key="3">
    <source>
        <dbReference type="ARBA" id="ARBA00022989"/>
    </source>
</evidence>
<sequence>IGSFTAHGLLILLSTLSSIVACTLSAYLIYQHLINYTQPKVQKLIIRILFMVPMYSIFCTLSIPWYKQSVYFGAVYEFYESLVIASFFLLLCRYLNPDLNVVRTTFGLLEPQPWLQPVRFIRKVVFRKKVENTRDGSLWFSIIWLCVLQFCVVKFLGALTKIITEASSVYCKESYDPGYARIWVFVIEIISLVTAMFCLLQFYKQTKLELAPHRPLLKFIAIKLVVFLFYVQGFVFGQLTKNGGSMFPTDAISYPSLAVGIPNTVLCFEMAAVSVLHLYAYPYRGF</sequence>
<gene>
    <name evidence="6" type="ORF">BU24DRAFT_318402</name>
</gene>
<evidence type="ECO:0000256" key="2">
    <source>
        <dbReference type="ARBA" id="ARBA00022692"/>
    </source>
</evidence>
<feature type="transmembrane region" description="Helical" evidence="5">
    <location>
        <begin position="6"/>
        <end position="30"/>
    </location>
</feature>
<organism evidence="6 7">
    <name type="scientific">Aaosphaeria arxii CBS 175.79</name>
    <dbReference type="NCBI Taxonomy" id="1450172"/>
    <lineage>
        <taxon>Eukaryota</taxon>
        <taxon>Fungi</taxon>
        <taxon>Dikarya</taxon>
        <taxon>Ascomycota</taxon>
        <taxon>Pezizomycotina</taxon>
        <taxon>Dothideomycetes</taxon>
        <taxon>Pleosporomycetidae</taxon>
        <taxon>Pleosporales</taxon>
        <taxon>Pleosporales incertae sedis</taxon>
        <taxon>Aaosphaeria</taxon>
    </lineage>
</organism>
<keyword evidence="4 5" id="KW-0472">Membrane</keyword>
<protein>
    <submittedName>
        <fullName evidence="6">DUF300-domain-containing protein</fullName>
    </submittedName>
</protein>
<accession>A0A6A5XCV8</accession>
<keyword evidence="7" id="KW-1185">Reference proteome</keyword>
<evidence type="ECO:0000256" key="1">
    <source>
        <dbReference type="ARBA" id="ARBA00004141"/>
    </source>
</evidence>
<keyword evidence="3 5" id="KW-1133">Transmembrane helix</keyword>
<dbReference type="InterPro" id="IPR005178">
    <property type="entry name" value="Ostalpha/TMEM184C"/>
</dbReference>
<keyword evidence="2 5" id="KW-0812">Transmembrane</keyword>
<name>A0A6A5XCV8_9PLEO</name>
<feature type="transmembrane region" description="Helical" evidence="5">
    <location>
        <begin position="78"/>
        <end position="96"/>
    </location>
</feature>
<dbReference type="EMBL" id="ML978075">
    <property type="protein sequence ID" value="KAF2010703.1"/>
    <property type="molecule type" value="Genomic_DNA"/>
</dbReference>
<feature type="non-terminal residue" evidence="6">
    <location>
        <position position="1"/>
    </location>
</feature>
<dbReference type="AlphaFoldDB" id="A0A6A5XCV8"/>
<evidence type="ECO:0000313" key="6">
    <source>
        <dbReference type="EMBL" id="KAF2010703.1"/>
    </source>
</evidence>
<feature type="transmembrane region" description="Helical" evidence="5">
    <location>
        <begin position="44"/>
        <end position="66"/>
    </location>
</feature>
<evidence type="ECO:0000256" key="4">
    <source>
        <dbReference type="ARBA" id="ARBA00023136"/>
    </source>
</evidence>
<feature type="transmembrane region" description="Helical" evidence="5">
    <location>
        <begin position="215"/>
        <end position="237"/>
    </location>
</feature>
<evidence type="ECO:0000256" key="5">
    <source>
        <dbReference type="SAM" id="Phobius"/>
    </source>
</evidence>
<evidence type="ECO:0000313" key="7">
    <source>
        <dbReference type="Proteomes" id="UP000799778"/>
    </source>
</evidence>
<feature type="transmembrane region" description="Helical" evidence="5">
    <location>
        <begin position="257"/>
        <end position="281"/>
    </location>
</feature>
<dbReference type="PANTHER" id="PTHR23423">
    <property type="entry name" value="ORGANIC SOLUTE TRANSPORTER-RELATED"/>
    <property type="match status" value="1"/>
</dbReference>
<dbReference type="OrthoDB" id="5348404at2759"/>